<keyword evidence="2" id="KW-1185">Reference proteome</keyword>
<sequence>MSKYKVGDELIIIDNPSEDAKKLENLTKLSVKDKFAQISWGLKIVDVEYNKPNVTLTYQNLYGDVNKVYAICTDIENFDHEKVLEKALLKAFQSEIINIATIKNVKKSERCSL</sequence>
<dbReference type="RefSeq" id="WP_209700378.1">
    <property type="nucleotide sequence ID" value="NZ_JAGGLM010000001.1"/>
</dbReference>
<name>A0ABS4KN05_9CLOT</name>
<accession>A0ABS4KN05</accession>
<proteinExistence type="predicted"/>
<dbReference type="Proteomes" id="UP001519307">
    <property type="component" value="Unassembled WGS sequence"/>
</dbReference>
<evidence type="ECO:0000313" key="2">
    <source>
        <dbReference type="Proteomes" id="UP001519307"/>
    </source>
</evidence>
<dbReference type="EMBL" id="JAGGLM010000001">
    <property type="protein sequence ID" value="MBP2031411.1"/>
    <property type="molecule type" value="Genomic_DNA"/>
</dbReference>
<evidence type="ECO:0000313" key="1">
    <source>
        <dbReference type="EMBL" id="MBP2031411.1"/>
    </source>
</evidence>
<reference evidence="1 2" key="1">
    <citation type="submission" date="2021-03" db="EMBL/GenBank/DDBJ databases">
        <title>Genomic Encyclopedia of Type Strains, Phase IV (KMG-IV): sequencing the most valuable type-strain genomes for metagenomic binning, comparative biology and taxonomic classification.</title>
        <authorList>
            <person name="Goeker M."/>
        </authorList>
    </citation>
    <scope>NUCLEOTIDE SEQUENCE [LARGE SCALE GENOMIC DNA]</scope>
    <source>
        <strain evidence="1 2">DSM 28783</strain>
    </source>
</reference>
<comment type="caution">
    <text evidence="1">The sequence shown here is derived from an EMBL/GenBank/DDBJ whole genome shotgun (WGS) entry which is preliminary data.</text>
</comment>
<protein>
    <submittedName>
        <fullName evidence="1">Uncharacterized protein</fullName>
    </submittedName>
</protein>
<gene>
    <name evidence="1" type="ORF">J2Z42_000076</name>
</gene>
<organism evidence="1 2">
    <name type="scientific">Clostridium algifaecis</name>
    <dbReference type="NCBI Taxonomy" id="1472040"/>
    <lineage>
        <taxon>Bacteria</taxon>
        <taxon>Bacillati</taxon>
        <taxon>Bacillota</taxon>
        <taxon>Clostridia</taxon>
        <taxon>Eubacteriales</taxon>
        <taxon>Clostridiaceae</taxon>
        <taxon>Clostridium</taxon>
    </lineage>
</organism>